<dbReference type="SMART" id="SM00493">
    <property type="entry name" value="TOPRIM"/>
    <property type="match status" value="1"/>
</dbReference>
<evidence type="ECO:0000313" key="2">
    <source>
        <dbReference type="EMBL" id="ATL91136.1"/>
    </source>
</evidence>
<dbReference type="Gene3D" id="3.40.1360.10">
    <property type="match status" value="1"/>
</dbReference>
<dbReference type="PROSITE" id="PS50880">
    <property type="entry name" value="TOPRIM"/>
    <property type="match status" value="1"/>
</dbReference>
<dbReference type="InterPro" id="IPR025156">
    <property type="entry name" value="RNase_M5_C"/>
</dbReference>
<protein>
    <submittedName>
        <fullName evidence="2">Ribonuclease M5</fullName>
    </submittedName>
</protein>
<sequence length="205" mass="22598">MSERELLHTDRVLVVEGKYDAARLSHLTDAMILLTDGFGIYKDKKRQQLLKALAKKNGLILFTDSDAAGFRIRTYITNLVGAENVVQAYVPAIHGKEKRKPQPGKEGLLGVEGVDDAIVLQCLRDALGAEAGAAPARPEGRQITYTDLYNWGLSGTPGSAERKYQLLNALGLPPRLSKKELVEALNRLYSFEQLDTLQAEILEAH</sequence>
<dbReference type="InterPro" id="IPR006171">
    <property type="entry name" value="TOPRIM_dom"/>
</dbReference>
<dbReference type="CDD" id="cd00188">
    <property type="entry name" value="TOPRIM"/>
    <property type="match status" value="1"/>
</dbReference>
<gene>
    <name evidence="2" type="ORF">CRH10_12980</name>
</gene>
<evidence type="ECO:0000259" key="1">
    <source>
        <dbReference type="PROSITE" id="PS50880"/>
    </source>
</evidence>
<dbReference type="GO" id="GO:0006364">
    <property type="term" value="P:rRNA processing"/>
    <property type="evidence" value="ECO:0007669"/>
    <property type="project" value="TreeGrafter"/>
</dbReference>
<dbReference type="RefSeq" id="WP_098924954.1">
    <property type="nucleotide sequence ID" value="NZ_CABVEM010000002.1"/>
</dbReference>
<dbReference type="Pfam" id="PF01751">
    <property type="entry name" value="Toprim"/>
    <property type="match status" value="1"/>
</dbReference>
<reference evidence="2 3" key="1">
    <citation type="submission" date="2017-10" db="EMBL/GenBank/DDBJ databases">
        <title>Complete Genome Sequence of Faecalibacterium prausnitzii isolated from the gut of healthy adult Indian.</title>
        <authorList>
            <person name="Bag S."/>
            <person name="Ghosh T.S."/>
            <person name="Das B."/>
        </authorList>
    </citation>
    <scope>NUCLEOTIDE SEQUENCE [LARGE SCALE GENOMIC DNA]</scope>
    <source>
        <strain evidence="2 3">Indica</strain>
    </source>
</reference>
<dbReference type="Pfam" id="PF13331">
    <property type="entry name" value="DUF4093"/>
    <property type="match status" value="1"/>
</dbReference>
<proteinExistence type="predicted"/>
<dbReference type="EMBL" id="CP023819">
    <property type="protein sequence ID" value="ATL91136.1"/>
    <property type="molecule type" value="Genomic_DNA"/>
</dbReference>
<dbReference type="Proteomes" id="UP000223709">
    <property type="component" value="Chromosome"/>
</dbReference>
<dbReference type="PANTHER" id="PTHR39156:SF1">
    <property type="entry name" value="RIBONUCLEASE M5"/>
    <property type="match status" value="1"/>
</dbReference>
<organism evidence="2 3">
    <name type="scientific">Faecalibacterium prausnitzii</name>
    <dbReference type="NCBI Taxonomy" id="853"/>
    <lineage>
        <taxon>Bacteria</taxon>
        <taxon>Bacillati</taxon>
        <taxon>Bacillota</taxon>
        <taxon>Clostridia</taxon>
        <taxon>Eubacteriales</taxon>
        <taxon>Oscillospiraceae</taxon>
        <taxon>Faecalibacterium</taxon>
    </lineage>
</organism>
<accession>A0A291TDB9</accession>
<feature type="domain" description="Toprim" evidence="1">
    <location>
        <begin position="10"/>
        <end position="91"/>
    </location>
</feature>
<dbReference type="AlphaFoldDB" id="A0A291TDB9"/>
<dbReference type="GO" id="GO:0043822">
    <property type="term" value="F:ribonuclease M5 activity"/>
    <property type="evidence" value="ECO:0007669"/>
    <property type="project" value="TreeGrafter"/>
</dbReference>
<dbReference type="SUPFAM" id="SSF110455">
    <property type="entry name" value="Toprim domain"/>
    <property type="match status" value="1"/>
</dbReference>
<dbReference type="PANTHER" id="PTHR39156">
    <property type="entry name" value="RIBONUCLEASE M5"/>
    <property type="match status" value="1"/>
</dbReference>
<name>A0A291TDB9_9FIRM</name>
<evidence type="ECO:0000313" key="3">
    <source>
        <dbReference type="Proteomes" id="UP000223709"/>
    </source>
</evidence>